<dbReference type="PANTHER" id="PTHR10954">
    <property type="entry name" value="RIBONUCLEASE H2 SUBUNIT A"/>
    <property type="match status" value="1"/>
</dbReference>
<evidence type="ECO:0000256" key="6">
    <source>
        <dbReference type="ARBA" id="ARBA00012180"/>
    </source>
</evidence>
<protein>
    <recommendedName>
        <fullName evidence="7 14">Ribonuclease HII</fullName>
        <shortName evidence="14">RNase HII</shortName>
        <ecNumber evidence="6 14">3.1.26.4</ecNumber>
    </recommendedName>
</protein>
<dbReference type="NCBIfam" id="NF000595">
    <property type="entry name" value="PRK00015.1-3"/>
    <property type="match status" value="1"/>
</dbReference>
<keyword evidence="9 14" id="KW-0540">Nuclease</keyword>
<dbReference type="InterPro" id="IPR024567">
    <property type="entry name" value="RNase_HII/HIII_dom"/>
</dbReference>
<feature type="binding site" evidence="14 15">
    <location>
        <position position="104"/>
    </location>
    <ligand>
        <name>a divalent metal cation</name>
        <dbReference type="ChEBI" id="CHEBI:60240"/>
    </ligand>
</feature>
<comment type="similarity">
    <text evidence="5 14 16">Belongs to the RNase HII family.</text>
</comment>
<evidence type="ECO:0000256" key="7">
    <source>
        <dbReference type="ARBA" id="ARBA00019179"/>
    </source>
</evidence>
<dbReference type="PANTHER" id="PTHR10954:SF18">
    <property type="entry name" value="RIBONUCLEASE HII"/>
    <property type="match status" value="1"/>
</dbReference>
<dbReference type="GO" id="GO:0043137">
    <property type="term" value="P:DNA replication, removal of RNA primer"/>
    <property type="evidence" value="ECO:0007669"/>
    <property type="project" value="TreeGrafter"/>
</dbReference>
<dbReference type="InterPro" id="IPR022898">
    <property type="entry name" value="RNase_HII"/>
</dbReference>
<dbReference type="InterPro" id="IPR001352">
    <property type="entry name" value="RNase_HII/HIII"/>
</dbReference>
<comment type="catalytic activity">
    <reaction evidence="1 14 15 16">
        <text>Endonucleolytic cleavage to 5'-phosphomonoester.</text>
        <dbReference type="EC" id="3.1.26.4"/>
    </reaction>
</comment>
<dbReference type="Proteomes" id="UP000094172">
    <property type="component" value="Unassembled WGS sequence"/>
</dbReference>
<reference evidence="18 19" key="1">
    <citation type="journal article" date="2016" name="Environ. Microbiol.">
        <title>New Methyloceanibacter diversity from North Sea sediments includes methanotroph containing solely the soluble methane monooxygenase.</title>
        <authorList>
            <person name="Vekeman B."/>
            <person name="Kerckhof F.M."/>
            <person name="Cremers G."/>
            <person name="de Vos P."/>
            <person name="Vandamme P."/>
            <person name="Boon N."/>
            <person name="Op den Camp H.J."/>
            <person name="Heylen K."/>
        </authorList>
    </citation>
    <scope>NUCLEOTIDE SEQUENCE [LARGE SCALE GENOMIC DNA]</scope>
    <source>
        <strain evidence="18 19">R-67176</strain>
    </source>
</reference>
<comment type="function">
    <text evidence="3 14 16">Endonuclease that specifically degrades the RNA of RNA-DNA hybrids.</text>
</comment>
<organism evidence="18 19">
    <name type="scientific">Methyloceanibacter stevinii</name>
    <dbReference type="NCBI Taxonomy" id="1774970"/>
    <lineage>
        <taxon>Bacteria</taxon>
        <taxon>Pseudomonadati</taxon>
        <taxon>Pseudomonadota</taxon>
        <taxon>Alphaproteobacteria</taxon>
        <taxon>Hyphomicrobiales</taxon>
        <taxon>Hyphomicrobiaceae</taxon>
        <taxon>Methyloceanibacter</taxon>
    </lineage>
</organism>
<evidence type="ECO:0000256" key="9">
    <source>
        <dbReference type="ARBA" id="ARBA00022722"/>
    </source>
</evidence>
<evidence type="ECO:0000256" key="1">
    <source>
        <dbReference type="ARBA" id="ARBA00000077"/>
    </source>
</evidence>
<evidence type="ECO:0000256" key="16">
    <source>
        <dbReference type="RuleBase" id="RU003515"/>
    </source>
</evidence>
<evidence type="ECO:0000256" key="10">
    <source>
        <dbReference type="ARBA" id="ARBA00022723"/>
    </source>
</evidence>
<evidence type="ECO:0000256" key="3">
    <source>
        <dbReference type="ARBA" id="ARBA00004065"/>
    </source>
</evidence>
<feature type="binding site" evidence="14 15">
    <location>
        <position position="13"/>
    </location>
    <ligand>
        <name>a divalent metal cation</name>
        <dbReference type="ChEBI" id="CHEBI:60240"/>
    </ligand>
</feature>
<keyword evidence="8 14" id="KW-0963">Cytoplasm</keyword>
<feature type="binding site" evidence="14 15">
    <location>
        <position position="14"/>
    </location>
    <ligand>
        <name>a divalent metal cation</name>
        <dbReference type="ChEBI" id="CHEBI:60240"/>
    </ligand>
</feature>
<dbReference type="InterPro" id="IPR036397">
    <property type="entry name" value="RNaseH_sf"/>
</dbReference>
<dbReference type="GO" id="GO:0003723">
    <property type="term" value="F:RNA binding"/>
    <property type="evidence" value="ECO:0007669"/>
    <property type="project" value="UniProtKB-UniRule"/>
</dbReference>
<evidence type="ECO:0000256" key="15">
    <source>
        <dbReference type="PROSITE-ProRule" id="PRU01319"/>
    </source>
</evidence>
<dbReference type="HAMAP" id="MF_00052_B">
    <property type="entry name" value="RNase_HII_B"/>
    <property type="match status" value="1"/>
</dbReference>
<feature type="domain" description="RNase H type-2" evidence="17">
    <location>
        <begin position="7"/>
        <end position="196"/>
    </location>
</feature>
<evidence type="ECO:0000313" key="19">
    <source>
        <dbReference type="Proteomes" id="UP000094172"/>
    </source>
</evidence>
<keyword evidence="11 14" id="KW-0255">Endonuclease</keyword>
<dbReference type="GO" id="GO:0006298">
    <property type="term" value="P:mismatch repair"/>
    <property type="evidence" value="ECO:0007669"/>
    <property type="project" value="TreeGrafter"/>
</dbReference>
<dbReference type="GO" id="GO:0032299">
    <property type="term" value="C:ribonuclease H2 complex"/>
    <property type="evidence" value="ECO:0007669"/>
    <property type="project" value="TreeGrafter"/>
</dbReference>
<evidence type="ECO:0000256" key="13">
    <source>
        <dbReference type="ARBA" id="ARBA00023211"/>
    </source>
</evidence>
<dbReference type="InterPro" id="IPR012337">
    <property type="entry name" value="RNaseH-like_sf"/>
</dbReference>
<dbReference type="PROSITE" id="PS51975">
    <property type="entry name" value="RNASE_H_2"/>
    <property type="match status" value="1"/>
</dbReference>
<proteinExistence type="inferred from homology"/>
<comment type="subcellular location">
    <subcellularLocation>
        <location evidence="4 14">Cytoplasm</location>
    </subcellularLocation>
</comment>
<name>A0A1E3VP40_9HYPH</name>
<dbReference type="SUPFAM" id="SSF53098">
    <property type="entry name" value="Ribonuclease H-like"/>
    <property type="match status" value="1"/>
</dbReference>
<comment type="cofactor">
    <cofactor evidence="2">
        <name>Mg(2+)</name>
        <dbReference type="ChEBI" id="CHEBI:18420"/>
    </cofactor>
</comment>
<dbReference type="STRING" id="1774970.AUC70_03840"/>
<evidence type="ECO:0000256" key="14">
    <source>
        <dbReference type="HAMAP-Rule" id="MF_00052"/>
    </source>
</evidence>
<comment type="caution">
    <text evidence="18">The sequence shown here is derived from an EMBL/GenBank/DDBJ whole genome shotgun (WGS) entry which is preliminary data.</text>
</comment>
<dbReference type="Gene3D" id="3.30.420.10">
    <property type="entry name" value="Ribonuclease H-like superfamily/Ribonuclease H"/>
    <property type="match status" value="1"/>
</dbReference>
<evidence type="ECO:0000256" key="5">
    <source>
        <dbReference type="ARBA" id="ARBA00007383"/>
    </source>
</evidence>
<dbReference type="CDD" id="cd07182">
    <property type="entry name" value="RNase_HII_bacteria_HII_like"/>
    <property type="match status" value="1"/>
</dbReference>
<keyword evidence="10 14" id="KW-0479">Metal-binding</keyword>
<evidence type="ECO:0000259" key="17">
    <source>
        <dbReference type="PROSITE" id="PS51975"/>
    </source>
</evidence>
<dbReference type="GO" id="GO:0004523">
    <property type="term" value="F:RNA-DNA hybrid ribonuclease activity"/>
    <property type="evidence" value="ECO:0007669"/>
    <property type="project" value="UniProtKB-UniRule"/>
</dbReference>
<dbReference type="EMBL" id="LPWE01000011">
    <property type="protein sequence ID" value="ODR95303.1"/>
    <property type="molecule type" value="Genomic_DNA"/>
</dbReference>
<comment type="cofactor">
    <cofactor evidence="14 15">
        <name>Mn(2+)</name>
        <dbReference type="ChEBI" id="CHEBI:29035"/>
    </cofactor>
    <cofactor evidence="14 15">
        <name>Mg(2+)</name>
        <dbReference type="ChEBI" id="CHEBI:18420"/>
    </cofactor>
    <text evidence="14 15">Manganese or magnesium. Binds 1 divalent metal ion per monomer in the absence of substrate. May bind a second metal ion after substrate binding.</text>
</comment>
<evidence type="ECO:0000256" key="12">
    <source>
        <dbReference type="ARBA" id="ARBA00022801"/>
    </source>
</evidence>
<evidence type="ECO:0000256" key="8">
    <source>
        <dbReference type="ARBA" id="ARBA00022490"/>
    </source>
</evidence>
<dbReference type="GO" id="GO:0030145">
    <property type="term" value="F:manganese ion binding"/>
    <property type="evidence" value="ECO:0007669"/>
    <property type="project" value="UniProtKB-UniRule"/>
</dbReference>
<evidence type="ECO:0000256" key="11">
    <source>
        <dbReference type="ARBA" id="ARBA00022759"/>
    </source>
</evidence>
<evidence type="ECO:0000256" key="2">
    <source>
        <dbReference type="ARBA" id="ARBA00001946"/>
    </source>
</evidence>
<keyword evidence="13 14" id="KW-0464">Manganese</keyword>
<evidence type="ECO:0000256" key="4">
    <source>
        <dbReference type="ARBA" id="ARBA00004496"/>
    </source>
</evidence>
<dbReference type="EC" id="3.1.26.4" evidence="6 14"/>
<accession>A0A1E3VP40</accession>
<dbReference type="Pfam" id="PF01351">
    <property type="entry name" value="RNase_HII"/>
    <property type="match status" value="1"/>
</dbReference>
<dbReference type="GO" id="GO:0005737">
    <property type="term" value="C:cytoplasm"/>
    <property type="evidence" value="ECO:0007669"/>
    <property type="project" value="UniProtKB-SubCell"/>
</dbReference>
<keyword evidence="12 14" id="KW-0378">Hydrolase</keyword>
<gene>
    <name evidence="14" type="primary">rnhB</name>
    <name evidence="18" type="ORF">AUC70_03840</name>
</gene>
<keyword evidence="19" id="KW-1185">Reference proteome</keyword>
<sequence length="207" mass="22181">MMDLHGVPVAGVDEAGRGPWAGPVVVAAVVLNPDRIPAGLNDSKLLTPQAREDGYEEIVASARVSVVIGQVGRIDRDNILQATLWGMRTAFRSLEVADAAALIDGNAVPKRFPGQARAVIGGDGKSLSIAAASIVAKVTRDRIMVKLAKRYRGYGWENNKGYGTPEHASGIERHGVCPHHRRSFAPIQRILAERGEMVAACDDAEDR</sequence>
<evidence type="ECO:0000313" key="18">
    <source>
        <dbReference type="EMBL" id="ODR95303.1"/>
    </source>
</evidence>
<dbReference type="AlphaFoldDB" id="A0A1E3VP40"/>